<sequence>MLARVCWVLAGWEHAFRTGRMPEQLAAIHAHPGYTVDDLRAAAPEPAVAELVNLARVLHTSRTLAGWRGDAPGCPIATGPLGIANPIILPGWAEADLLLGSTLWEVTTVTSLDNPAVLVRALWRLLACAWLDTRDVYGIRAVGIYLARHGVTMSWGLTAFCSMVFGGTGRDDAAREAFLPLARRLARADGAEPPPPWVPRERILYGSH</sequence>
<reference evidence="2" key="1">
    <citation type="submission" date="2016-11" db="EMBL/GenBank/DDBJ databases">
        <authorList>
            <person name="Varghese N."/>
            <person name="Submissions S."/>
        </authorList>
    </citation>
    <scope>NUCLEOTIDE SEQUENCE [LARGE SCALE GENOMIC DNA]</scope>
    <source>
        <strain evidence="2">DSM 44671</strain>
    </source>
</reference>
<dbReference type="STRING" id="546364.SAMN04489730_0077"/>
<protein>
    <submittedName>
        <fullName evidence="1">Uncharacterized protein</fullName>
    </submittedName>
</protein>
<evidence type="ECO:0000313" key="1">
    <source>
        <dbReference type="EMBL" id="SFW11983.1"/>
    </source>
</evidence>
<proteinExistence type="predicted"/>
<gene>
    <name evidence="1" type="ORF">SAMN04489730_0077</name>
</gene>
<name>A0A1K1LMA9_9PSEU</name>
<keyword evidence="2" id="KW-1185">Reference proteome</keyword>
<organism evidence="1 2">
    <name type="scientific">Amycolatopsis australiensis</name>
    <dbReference type="NCBI Taxonomy" id="546364"/>
    <lineage>
        <taxon>Bacteria</taxon>
        <taxon>Bacillati</taxon>
        <taxon>Actinomycetota</taxon>
        <taxon>Actinomycetes</taxon>
        <taxon>Pseudonocardiales</taxon>
        <taxon>Pseudonocardiaceae</taxon>
        <taxon>Amycolatopsis</taxon>
    </lineage>
</organism>
<dbReference type="Proteomes" id="UP000182740">
    <property type="component" value="Unassembled WGS sequence"/>
</dbReference>
<dbReference type="AlphaFoldDB" id="A0A1K1LMA9"/>
<evidence type="ECO:0000313" key="2">
    <source>
        <dbReference type="Proteomes" id="UP000182740"/>
    </source>
</evidence>
<dbReference type="EMBL" id="FPJG01000001">
    <property type="protein sequence ID" value="SFW11983.1"/>
    <property type="molecule type" value="Genomic_DNA"/>
</dbReference>
<accession>A0A1K1LMA9</accession>